<dbReference type="EMBL" id="BONH01000033">
    <property type="protein sequence ID" value="GIG00919.1"/>
    <property type="molecule type" value="Genomic_DNA"/>
</dbReference>
<accession>A0A8J3P1T4</accession>
<evidence type="ECO:0000313" key="1">
    <source>
        <dbReference type="EMBL" id="GIG00919.1"/>
    </source>
</evidence>
<dbReference type="AlphaFoldDB" id="A0A8J3P1T4"/>
<dbReference type="RefSeq" id="WP_120319296.1">
    <property type="nucleotide sequence ID" value="NZ_BONH01000033.1"/>
</dbReference>
<name>A0A8J3P1T4_9ACTN</name>
<gene>
    <name evidence="1" type="ORF">Cci01nite_60120</name>
</gene>
<comment type="caution">
    <text evidence="1">The sequence shown here is derived from an EMBL/GenBank/DDBJ whole genome shotgun (WGS) entry which is preliminary data.</text>
</comment>
<keyword evidence="2" id="KW-1185">Reference proteome</keyword>
<evidence type="ECO:0000313" key="2">
    <source>
        <dbReference type="Proteomes" id="UP000659904"/>
    </source>
</evidence>
<organism evidence="1 2">
    <name type="scientific">Catellatospora citrea</name>
    <dbReference type="NCBI Taxonomy" id="53366"/>
    <lineage>
        <taxon>Bacteria</taxon>
        <taxon>Bacillati</taxon>
        <taxon>Actinomycetota</taxon>
        <taxon>Actinomycetes</taxon>
        <taxon>Micromonosporales</taxon>
        <taxon>Micromonosporaceae</taxon>
        <taxon>Catellatospora</taxon>
    </lineage>
</organism>
<proteinExistence type="predicted"/>
<reference evidence="1 2" key="1">
    <citation type="submission" date="2021-01" db="EMBL/GenBank/DDBJ databases">
        <title>Whole genome shotgun sequence of Catellatospora citrea NBRC 14495.</title>
        <authorList>
            <person name="Komaki H."/>
            <person name="Tamura T."/>
        </authorList>
    </citation>
    <scope>NUCLEOTIDE SEQUENCE [LARGE SCALE GENOMIC DNA]</scope>
    <source>
        <strain evidence="1 2">NBRC 14495</strain>
    </source>
</reference>
<sequence>MSIGLILDPSALLLHLRLERVSIGELISEVIDADQLVGVPALAVVDVWPHLDGDDLTRVERMLSWDDSSIVVLPLTGDALLDLHRAMPLVKGGHGVAHAVVEAHRYGCLLATDRPGDFGDAMDPDDLVELS</sequence>
<dbReference type="Proteomes" id="UP000659904">
    <property type="component" value="Unassembled WGS sequence"/>
</dbReference>
<evidence type="ECO:0008006" key="3">
    <source>
        <dbReference type="Google" id="ProtNLM"/>
    </source>
</evidence>
<protein>
    <recommendedName>
        <fullName evidence="3">PIN domain-containing protein</fullName>
    </recommendedName>
</protein>